<protein>
    <submittedName>
        <fullName evidence="1">Uncharacterized protein</fullName>
    </submittedName>
</protein>
<evidence type="ECO:0000313" key="2">
    <source>
        <dbReference type="Proteomes" id="UP000730739"/>
    </source>
</evidence>
<keyword evidence="2" id="KW-1185">Reference proteome</keyword>
<name>A0ABS4R1W8_9HYPH</name>
<dbReference type="Proteomes" id="UP000730739">
    <property type="component" value="Unassembled WGS sequence"/>
</dbReference>
<comment type="caution">
    <text evidence="1">The sequence shown here is derived from an EMBL/GenBank/DDBJ whole genome shotgun (WGS) entry which is preliminary data.</text>
</comment>
<proteinExistence type="predicted"/>
<dbReference type="EMBL" id="JAGILA010000004">
    <property type="protein sequence ID" value="MBP2236903.1"/>
    <property type="molecule type" value="Genomic_DNA"/>
</dbReference>
<gene>
    <name evidence="1" type="ORF">J2Z31_003417</name>
</gene>
<evidence type="ECO:0000313" key="1">
    <source>
        <dbReference type="EMBL" id="MBP2236903.1"/>
    </source>
</evidence>
<sequence length="54" mass="6138">MVAESLPEGKEAISCCTRLEWSTGFLTGIDLSYLCVRCMALMRENIFPYGIYRV</sequence>
<reference evidence="1 2" key="1">
    <citation type="submission" date="2021-03" db="EMBL/GenBank/DDBJ databases">
        <title>Genomic Encyclopedia of Type Strains, Phase IV (KMG-IV): sequencing the most valuable type-strain genomes for metagenomic binning, comparative biology and taxonomic classification.</title>
        <authorList>
            <person name="Goeker M."/>
        </authorList>
    </citation>
    <scope>NUCLEOTIDE SEQUENCE [LARGE SCALE GENOMIC DNA]</scope>
    <source>
        <strain evidence="1 2">DSM 13372</strain>
    </source>
</reference>
<organism evidence="1 2">
    <name type="scientific">Sinorhizobium kostiense</name>
    <dbReference type="NCBI Taxonomy" id="76747"/>
    <lineage>
        <taxon>Bacteria</taxon>
        <taxon>Pseudomonadati</taxon>
        <taxon>Pseudomonadota</taxon>
        <taxon>Alphaproteobacteria</taxon>
        <taxon>Hyphomicrobiales</taxon>
        <taxon>Rhizobiaceae</taxon>
        <taxon>Sinorhizobium/Ensifer group</taxon>
        <taxon>Sinorhizobium</taxon>
    </lineage>
</organism>
<accession>A0ABS4R1W8</accession>